<dbReference type="Proteomes" id="UP000034054">
    <property type="component" value="Unassembled WGS sequence"/>
</dbReference>
<proteinExistence type="predicted"/>
<protein>
    <submittedName>
        <fullName evidence="2">Uncharacterized protein</fullName>
    </submittedName>
</protein>
<dbReference type="EMBL" id="LCRH01000063">
    <property type="protein sequence ID" value="KKW31244.1"/>
    <property type="molecule type" value="Genomic_DNA"/>
</dbReference>
<reference evidence="2 3" key="1">
    <citation type="journal article" date="2015" name="Nature">
        <title>rRNA introns, odd ribosomes, and small enigmatic genomes across a large radiation of phyla.</title>
        <authorList>
            <person name="Brown C.T."/>
            <person name="Hug L.A."/>
            <person name="Thomas B.C."/>
            <person name="Sharon I."/>
            <person name="Castelle C.J."/>
            <person name="Singh A."/>
            <person name="Wilkins M.J."/>
            <person name="Williams K.H."/>
            <person name="Banfield J.F."/>
        </authorList>
    </citation>
    <scope>NUCLEOTIDE SEQUENCE [LARGE SCALE GENOMIC DNA]</scope>
</reference>
<evidence type="ECO:0000313" key="2">
    <source>
        <dbReference type="EMBL" id="KKW31244.1"/>
    </source>
</evidence>
<feature type="transmembrane region" description="Helical" evidence="1">
    <location>
        <begin position="12"/>
        <end position="31"/>
    </location>
</feature>
<keyword evidence="1" id="KW-0472">Membrane</keyword>
<dbReference type="AlphaFoldDB" id="A0A0G2AFH2"/>
<evidence type="ECO:0000256" key="1">
    <source>
        <dbReference type="SAM" id="Phobius"/>
    </source>
</evidence>
<keyword evidence="1" id="KW-0812">Transmembrane</keyword>
<comment type="caution">
    <text evidence="2">The sequence shown here is derived from an EMBL/GenBank/DDBJ whole genome shotgun (WGS) entry which is preliminary data.</text>
</comment>
<sequence>MLYKKSNSLVTSWLSHIFVDVAIFWIGYLLLF</sequence>
<gene>
    <name evidence="2" type="ORF">UY76_C0063G0008</name>
</gene>
<organism evidence="2 3">
    <name type="scientific">Candidatus Uhrbacteria bacterium GW2011_GWA2_52_8d</name>
    <dbReference type="NCBI Taxonomy" id="1618979"/>
    <lineage>
        <taxon>Bacteria</taxon>
        <taxon>Candidatus Uhriibacteriota</taxon>
    </lineage>
</organism>
<name>A0A0G2AFH2_9BACT</name>
<keyword evidence="1" id="KW-1133">Transmembrane helix</keyword>
<evidence type="ECO:0000313" key="3">
    <source>
        <dbReference type="Proteomes" id="UP000034054"/>
    </source>
</evidence>
<accession>A0A0G2AFH2</accession>